<dbReference type="RefSeq" id="WP_038477505.1">
    <property type="nucleotide sequence ID" value="NZ_CP003923.1"/>
</dbReference>
<name>A0A060LTH3_9BACI</name>
<dbReference type="OrthoDB" id="979541at2"/>
<dbReference type="AlphaFoldDB" id="A0A060LTH3"/>
<gene>
    <name evidence="1" type="ORF">BleG1_0829</name>
</gene>
<keyword evidence="2" id="KW-1185">Reference proteome</keyword>
<proteinExistence type="predicted"/>
<evidence type="ECO:0000313" key="2">
    <source>
        <dbReference type="Proteomes" id="UP000027142"/>
    </source>
</evidence>
<dbReference type="STRING" id="1246626.BleG1_0829"/>
<dbReference type="Proteomes" id="UP000027142">
    <property type="component" value="Chromosome"/>
</dbReference>
<organism evidence="1 2">
    <name type="scientific">Shouchella lehensis G1</name>
    <dbReference type="NCBI Taxonomy" id="1246626"/>
    <lineage>
        <taxon>Bacteria</taxon>
        <taxon>Bacillati</taxon>
        <taxon>Bacillota</taxon>
        <taxon>Bacilli</taxon>
        <taxon>Bacillales</taxon>
        <taxon>Bacillaceae</taxon>
        <taxon>Shouchella</taxon>
    </lineage>
</organism>
<sequence length="249" mass="28643">MANVTVTIGKVDVYFPEIDNKDYWIYEDFAELFSTETTVEAVRLLKKEIKQAGIKGRIIIDDEADGASISTRKGEIMLAVVMLINQLIDVSFSHDEQVLQEIKDRMKKHKVPKAQSFEIGNILAIPLRNNQYGPAQLIEINQNYGLVCLFFDGAYASIEEMKREMKLTRENVFAGATFSDTSVLNYSFQVVDREREIIGKVIHNGRRNRLVEEILADVSVIELLEDRINGTVNEELEYNMRKLKYIEWL</sequence>
<dbReference type="KEGG" id="ble:BleG1_0829"/>
<reference evidence="1 2" key="1">
    <citation type="journal article" date="2014" name="Gene">
        <title>A comparative genomic analysis of the alkalitolerant soil bacterium Bacillus lehensis G1.</title>
        <authorList>
            <person name="Noor Y.M."/>
            <person name="Samsulrizal N.H."/>
            <person name="Jema'on N.A."/>
            <person name="Low K.O."/>
            <person name="Ramli A.N."/>
            <person name="Alias N.I."/>
            <person name="Damis S.I."/>
            <person name="Fuzi S.F."/>
            <person name="Isa M.N."/>
            <person name="Murad A.M."/>
            <person name="Raih M.F."/>
            <person name="Bakar F.D."/>
            <person name="Najimudin N."/>
            <person name="Mahadi N.M."/>
            <person name="Illias R.M."/>
        </authorList>
    </citation>
    <scope>NUCLEOTIDE SEQUENCE [LARGE SCALE GENOMIC DNA]</scope>
    <source>
        <strain evidence="1 2">G1</strain>
    </source>
</reference>
<evidence type="ECO:0000313" key="1">
    <source>
        <dbReference type="EMBL" id="AIC93437.1"/>
    </source>
</evidence>
<dbReference type="HOGENOM" id="CLU_1114100_0_0_9"/>
<accession>A0A060LTH3</accession>
<dbReference type="PATRIC" id="fig|1246626.3.peg.830"/>
<dbReference type="eggNOG" id="ENOG50302NA">
    <property type="taxonomic scope" value="Bacteria"/>
</dbReference>
<dbReference type="EMBL" id="CP003923">
    <property type="protein sequence ID" value="AIC93437.1"/>
    <property type="molecule type" value="Genomic_DNA"/>
</dbReference>
<protein>
    <submittedName>
        <fullName evidence="1">Uncharacterized protein</fullName>
    </submittedName>
</protein>